<dbReference type="RefSeq" id="WP_136579809.1">
    <property type="nucleotide sequence ID" value="NZ_STFF01000008.1"/>
</dbReference>
<feature type="transmembrane region" description="Helical" evidence="1">
    <location>
        <begin position="53"/>
        <end position="73"/>
    </location>
</feature>
<dbReference type="EMBL" id="STFF01000008">
    <property type="protein sequence ID" value="THU34193.1"/>
    <property type="molecule type" value="Genomic_DNA"/>
</dbReference>
<keyword evidence="3" id="KW-1185">Reference proteome</keyword>
<keyword evidence="1" id="KW-0812">Transmembrane</keyword>
<feature type="transmembrane region" description="Helical" evidence="1">
    <location>
        <begin position="79"/>
        <end position="102"/>
    </location>
</feature>
<reference evidence="2 3" key="1">
    <citation type="submission" date="2019-04" db="EMBL/GenBank/DDBJ databases">
        <title>Niastella caeni sp. nov., isolated from activated sludge.</title>
        <authorList>
            <person name="Sheng M."/>
        </authorList>
    </citation>
    <scope>NUCLEOTIDE SEQUENCE [LARGE SCALE GENOMIC DNA]</scope>
    <source>
        <strain evidence="2 3">HX-2-15</strain>
    </source>
</reference>
<name>A0A4S8HGU1_9BACT</name>
<gene>
    <name evidence="2" type="ORF">FAM09_24550</name>
</gene>
<sequence length="405" mass="45654">MKKRFFPELKSCTFNYRFAQSVPTAGTFLSSEKAIIIMNFISVIKEATKAVPVMKYALGIAGIGSVIGLYKSFKINNEVGVWGTIIVLALMTILLVLAKASLNKTSYFNGPGKFIVWGMVILFISSIFLLLSCAFFEYPKSFNDPNRKNIAGTIGDKLSIDAEGYTNIHGHVYWQDNSPIPNALIIPSINHPSVLTEQNGRFEFRVSANEVKEGILFNIKSDSFHGVKNKRFSRDSLSGDCNIFIDFSAKVKKADIVKDPESKEPVVKKTDIVKASERKEPVVKKAPNQFNVCNEFVIPLRILLDSNKTIYDIYKKKHILSLAQRLYNYDIKIRDLISKNSAHIPDTLNGDIEKLVQHLNIWISAYEKQTTNVNLQSNSTFRVDYKGPDFPVSSVVRIRKYISCN</sequence>
<proteinExistence type="predicted"/>
<dbReference type="OrthoDB" id="5764132at2"/>
<evidence type="ECO:0000313" key="3">
    <source>
        <dbReference type="Proteomes" id="UP000306918"/>
    </source>
</evidence>
<keyword evidence="1" id="KW-1133">Transmembrane helix</keyword>
<feature type="transmembrane region" description="Helical" evidence="1">
    <location>
        <begin position="114"/>
        <end position="138"/>
    </location>
</feature>
<keyword evidence="1" id="KW-0472">Membrane</keyword>
<organism evidence="2 3">
    <name type="scientific">Niastella caeni</name>
    <dbReference type="NCBI Taxonomy" id="2569763"/>
    <lineage>
        <taxon>Bacteria</taxon>
        <taxon>Pseudomonadati</taxon>
        <taxon>Bacteroidota</taxon>
        <taxon>Chitinophagia</taxon>
        <taxon>Chitinophagales</taxon>
        <taxon>Chitinophagaceae</taxon>
        <taxon>Niastella</taxon>
    </lineage>
</organism>
<dbReference type="Proteomes" id="UP000306918">
    <property type="component" value="Unassembled WGS sequence"/>
</dbReference>
<dbReference type="AlphaFoldDB" id="A0A4S8HGU1"/>
<evidence type="ECO:0000313" key="2">
    <source>
        <dbReference type="EMBL" id="THU34193.1"/>
    </source>
</evidence>
<protein>
    <submittedName>
        <fullName evidence="2">Uncharacterized protein</fullName>
    </submittedName>
</protein>
<evidence type="ECO:0000256" key="1">
    <source>
        <dbReference type="SAM" id="Phobius"/>
    </source>
</evidence>
<accession>A0A4S8HGU1</accession>
<comment type="caution">
    <text evidence="2">The sequence shown here is derived from an EMBL/GenBank/DDBJ whole genome shotgun (WGS) entry which is preliminary data.</text>
</comment>